<dbReference type="AlphaFoldDB" id="A0A017HNF5"/>
<evidence type="ECO:0000313" key="2">
    <source>
        <dbReference type="Proteomes" id="UP000019666"/>
    </source>
</evidence>
<dbReference type="STRING" id="442562.Rumeso_02632"/>
<dbReference type="EMBL" id="AOSK01000065">
    <property type="protein sequence ID" value="EYD75850.1"/>
    <property type="molecule type" value="Genomic_DNA"/>
</dbReference>
<gene>
    <name evidence="1" type="ORF">Rumeso_02632</name>
</gene>
<proteinExistence type="predicted"/>
<comment type="caution">
    <text evidence="1">The sequence shown here is derived from an EMBL/GenBank/DDBJ whole genome shotgun (WGS) entry which is preliminary data.</text>
</comment>
<dbReference type="Proteomes" id="UP000019666">
    <property type="component" value="Unassembled WGS sequence"/>
</dbReference>
<organism evidence="1 2">
    <name type="scientific">Rubellimicrobium mesophilum DSM 19309</name>
    <dbReference type="NCBI Taxonomy" id="442562"/>
    <lineage>
        <taxon>Bacteria</taxon>
        <taxon>Pseudomonadati</taxon>
        <taxon>Pseudomonadota</taxon>
        <taxon>Alphaproteobacteria</taxon>
        <taxon>Rhodobacterales</taxon>
        <taxon>Roseobacteraceae</taxon>
        <taxon>Rubellimicrobium</taxon>
    </lineage>
</organism>
<dbReference type="RefSeq" id="WP_211262747.1">
    <property type="nucleotide sequence ID" value="NZ_KK088522.1"/>
</dbReference>
<sequence length="59" mass="6106">MSTAADAVQAAGAILAAVAGGELTPAEGAHVMALVETYRRTLETTDLERRLAALEGHTR</sequence>
<keyword evidence="2" id="KW-1185">Reference proteome</keyword>
<protein>
    <submittedName>
        <fullName evidence="1">Uncharacterized protein</fullName>
    </submittedName>
</protein>
<accession>A0A017HNF5</accession>
<evidence type="ECO:0000313" key="1">
    <source>
        <dbReference type="EMBL" id="EYD75850.1"/>
    </source>
</evidence>
<name>A0A017HNF5_9RHOB</name>
<reference evidence="1 2" key="1">
    <citation type="submission" date="2013-02" db="EMBL/GenBank/DDBJ databases">
        <authorList>
            <person name="Fiebig A."/>
            <person name="Goeker M."/>
            <person name="Klenk H.-P.P."/>
        </authorList>
    </citation>
    <scope>NUCLEOTIDE SEQUENCE [LARGE SCALE GENOMIC DNA]</scope>
    <source>
        <strain evidence="1 2">DSM 19309</strain>
    </source>
</reference>
<dbReference type="HOGENOM" id="CLU_2957872_0_0_5"/>